<feature type="transmembrane region" description="Helical" evidence="3">
    <location>
        <begin position="45"/>
        <end position="66"/>
    </location>
</feature>
<dbReference type="SUPFAM" id="SSF55073">
    <property type="entry name" value="Nucleotide cyclase"/>
    <property type="match status" value="1"/>
</dbReference>
<dbReference type="InterPro" id="IPR029787">
    <property type="entry name" value="Nucleotide_cyclase"/>
</dbReference>
<dbReference type="InterPro" id="IPR050469">
    <property type="entry name" value="Diguanylate_Cyclase"/>
</dbReference>
<dbReference type="OrthoDB" id="9803824at2"/>
<feature type="transmembrane region" description="Helical" evidence="3">
    <location>
        <begin position="87"/>
        <end position="110"/>
    </location>
</feature>
<dbReference type="Proteomes" id="UP000305760">
    <property type="component" value="Unassembled WGS sequence"/>
</dbReference>
<gene>
    <name evidence="5" type="ORF">E1B00_02940</name>
</gene>
<comment type="cofactor">
    <cofactor evidence="1">
        <name>Mg(2+)</name>
        <dbReference type="ChEBI" id="CHEBI:18420"/>
    </cofactor>
</comment>
<dbReference type="GO" id="GO:0043709">
    <property type="term" value="P:cell adhesion involved in single-species biofilm formation"/>
    <property type="evidence" value="ECO:0007669"/>
    <property type="project" value="TreeGrafter"/>
</dbReference>
<feature type="transmembrane region" description="Helical" evidence="3">
    <location>
        <begin position="150"/>
        <end position="171"/>
    </location>
</feature>
<keyword evidence="3" id="KW-0812">Transmembrane</keyword>
<dbReference type="PANTHER" id="PTHR45138">
    <property type="entry name" value="REGULATORY COMPONENTS OF SENSORY TRANSDUCTION SYSTEM"/>
    <property type="match status" value="1"/>
</dbReference>
<feature type="transmembrane region" description="Helical" evidence="3">
    <location>
        <begin position="122"/>
        <end position="143"/>
    </location>
</feature>
<evidence type="ECO:0000256" key="1">
    <source>
        <dbReference type="ARBA" id="ARBA00001946"/>
    </source>
</evidence>
<evidence type="ECO:0000259" key="4">
    <source>
        <dbReference type="PROSITE" id="PS50887"/>
    </source>
</evidence>
<proteinExistence type="predicted"/>
<sequence>MPEAQPLDRENGLRFARRIYPMRVLGLGLGSFCVGSALAPIDVPAVVWLLLVGNCWLWPHLAYQVARNSRDPARAELRNLLIDSACGGAWIAAMQLNLLTSVLILTMLSIDKVAAGGWPLLFRSWIGMGVVFVLTWTLLGFPFRPEPTTLNVLASIPFLVSYPLALSLVTWRLGQQVVRQNRHLQAFNRIDGLTGLPNRLHWEESAAQELRRHRRHGRPAVLMMIDIDHFKPINDQHGHLVGDEVLKSFASELRACLREVDTAGRYGGDEFGVVLPDTGPEGAAQTARRLLQYVRRRAAEAGAVVPFTVSIGYALARADMADTAAWIAAADAALYRAKAAGRDGASD</sequence>
<dbReference type="PROSITE" id="PS50887">
    <property type="entry name" value="GGDEF"/>
    <property type="match status" value="1"/>
</dbReference>
<dbReference type="FunFam" id="3.30.70.270:FF:000001">
    <property type="entry name" value="Diguanylate cyclase domain protein"/>
    <property type="match status" value="1"/>
</dbReference>
<keyword evidence="3" id="KW-0472">Membrane</keyword>
<dbReference type="Pfam" id="PF00990">
    <property type="entry name" value="GGDEF"/>
    <property type="match status" value="1"/>
</dbReference>
<evidence type="ECO:0000256" key="2">
    <source>
        <dbReference type="ARBA" id="ARBA00012528"/>
    </source>
</evidence>
<dbReference type="EMBL" id="SMDR01000001">
    <property type="protein sequence ID" value="TNJ34753.1"/>
    <property type="molecule type" value="Genomic_DNA"/>
</dbReference>
<dbReference type="InterPro" id="IPR007894">
    <property type="entry name" value="MASE2"/>
</dbReference>
<organism evidence="5 6">
    <name type="scientific">Arenimonas terrae</name>
    <dbReference type="NCBI Taxonomy" id="2546226"/>
    <lineage>
        <taxon>Bacteria</taxon>
        <taxon>Pseudomonadati</taxon>
        <taxon>Pseudomonadota</taxon>
        <taxon>Gammaproteobacteria</taxon>
        <taxon>Lysobacterales</taxon>
        <taxon>Lysobacteraceae</taxon>
        <taxon>Arenimonas</taxon>
    </lineage>
</organism>
<dbReference type="RefSeq" id="WP_139445456.1">
    <property type="nucleotide sequence ID" value="NZ_SMDR01000001.1"/>
</dbReference>
<dbReference type="Gene3D" id="3.30.70.270">
    <property type="match status" value="1"/>
</dbReference>
<keyword evidence="6" id="KW-1185">Reference proteome</keyword>
<protein>
    <recommendedName>
        <fullName evidence="2">diguanylate cyclase</fullName>
        <ecNumber evidence="2">2.7.7.65</ecNumber>
    </recommendedName>
</protein>
<dbReference type="CDD" id="cd01949">
    <property type="entry name" value="GGDEF"/>
    <property type="match status" value="1"/>
</dbReference>
<evidence type="ECO:0000313" key="6">
    <source>
        <dbReference type="Proteomes" id="UP000305760"/>
    </source>
</evidence>
<reference evidence="5 6" key="1">
    <citation type="submission" date="2019-03" db="EMBL/GenBank/DDBJ databases">
        <title>Arenimonas daejeonensis sp. nov., isolated from compost.</title>
        <authorList>
            <person name="Jeon C.O."/>
        </authorList>
    </citation>
    <scope>NUCLEOTIDE SEQUENCE [LARGE SCALE GENOMIC DNA]</scope>
    <source>
        <strain evidence="5 6">R29</strain>
    </source>
</reference>
<dbReference type="InterPro" id="IPR000160">
    <property type="entry name" value="GGDEF_dom"/>
</dbReference>
<dbReference type="InterPro" id="IPR043128">
    <property type="entry name" value="Rev_trsase/Diguanyl_cyclase"/>
</dbReference>
<feature type="domain" description="GGDEF" evidence="4">
    <location>
        <begin position="218"/>
        <end position="347"/>
    </location>
</feature>
<name>A0A5C4RTV3_9GAMM</name>
<comment type="caution">
    <text evidence="5">The sequence shown here is derived from an EMBL/GenBank/DDBJ whole genome shotgun (WGS) entry which is preliminary data.</text>
</comment>
<dbReference type="SMART" id="SM00267">
    <property type="entry name" value="GGDEF"/>
    <property type="match status" value="1"/>
</dbReference>
<dbReference type="EC" id="2.7.7.65" evidence="2"/>
<dbReference type="NCBIfam" id="TIGR00254">
    <property type="entry name" value="GGDEF"/>
    <property type="match status" value="1"/>
</dbReference>
<keyword evidence="3" id="KW-1133">Transmembrane helix</keyword>
<dbReference type="PANTHER" id="PTHR45138:SF24">
    <property type="entry name" value="DIGUANYLATE CYCLASE DGCC-RELATED"/>
    <property type="match status" value="1"/>
</dbReference>
<evidence type="ECO:0000313" key="5">
    <source>
        <dbReference type="EMBL" id="TNJ34753.1"/>
    </source>
</evidence>
<dbReference type="Pfam" id="PF05230">
    <property type="entry name" value="MASE2"/>
    <property type="match status" value="1"/>
</dbReference>
<evidence type="ECO:0000256" key="3">
    <source>
        <dbReference type="SAM" id="Phobius"/>
    </source>
</evidence>
<dbReference type="GO" id="GO:0052621">
    <property type="term" value="F:diguanylate cyclase activity"/>
    <property type="evidence" value="ECO:0007669"/>
    <property type="project" value="UniProtKB-EC"/>
</dbReference>
<dbReference type="GO" id="GO:1902201">
    <property type="term" value="P:negative regulation of bacterial-type flagellum-dependent cell motility"/>
    <property type="evidence" value="ECO:0007669"/>
    <property type="project" value="TreeGrafter"/>
</dbReference>
<dbReference type="GO" id="GO:0005886">
    <property type="term" value="C:plasma membrane"/>
    <property type="evidence" value="ECO:0007669"/>
    <property type="project" value="TreeGrafter"/>
</dbReference>
<feature type="transmembrane region" description="Helical" evidence="3">
    <location>
        <begin position="20"/>
        <end position="39"/>
    </location>
</feature>
<accession>A0A5C4RTV3</accession>
<dbReference type="AlphaFoldDB" id="A0A5C4RTV3"/>